<dbReference type="AlphaFoldDB" id="C5FE39"/>
<dbReference type="STRING" id="554155.C5FE39"/>
<dbReference type="InterPro" id="IPR001810">
    <property type="entry name" value="F-box_dom"/>
</dbReference>
<dbReference type="RefSeq" id="XP_002850857.1">
    <property type="nucleotide sequence ID" value="XM_002850811.1"/>
</dbReference>
<evidence type="ECO:0000259" key="1">
    <source>
        <dbReference type="PROSITE" id="PS50181"/>
    </source>
</evidence>
<organism evidence="2 3">
    <name type="scientific">Arthroderma otae (strain ATCC MYA-4605 / CBS 113480)</name>
    <name type="common">Microsporum canis</name>
    <dbReference type="NCBI Taxonomy" id="554155"/>
    <lineage>
        <taxon>Eukaryota</taxon>
        <taxon>Fungi</taxon>
        <taxon>Dikarya</taxon>
        <taxon>Ascomycota</taxon>
        <taxon>Pezizomycotina</taxon>
        <taxon>Eurotiomycetes</taxon>
        <taxon>Eurotiomycetidae</taxon>
        <taxon>Onygenales</taxon>
        <taxon>Arthrodermataceae</taxon>
        <taxon>Microsporum</taxon>
    </lineage>
</organism>
<sequence>MSETPCDEDILASLSYRPRHLLRGMISITDPAKPSHLEHRPELSSAGLLGHLPLEILHHTLNILDFQSLSRLLCVSRRSRSIVESLPAYRDLMKYTPDTLKALSETCLISFHSAEKLYTVLKSETCISCREFGPFLFLPTCDRCCYECLHYNQSLWVIPPSLAKQCFKLTQRDLKKIPLMQSIPGVYDIAHKDLRRGRLTLVSVKLVKEFAIRINGSVPTIDTSIRHNMSDRVIKKMHTIKWFQETPLQPLPDNPSRLPSNGNVPDNGYGGMASMEFPSLLPNKVLEHGIWCRGCDWTFEQYRLGRIPNRVRDDMVPSELHPFGVFCGIQRRARSRSEFLVHITQCYGARELFPTIKYRKQN</sequence>
<evidence type="ECO:0000313" key="3">
    <source>
        <dbReference type="Proteomes" id="UP000002035"/>
    </source>
</evidence>
<dbReference type="OrthoDB" id="2687876at2759"/>
<dbReference type="OMA" id="QHDIYRA"/>
<evidence type="ECO:0000313" key="2">
    <source>
        <dbReference type="EMBL" id="EEQ28073.1"/>
    </source>
</evidence>
<dbReference type="PROSITE" id="PS50181">
    <property type="entry name" value="FBOX"/>
    <property type="match status" value="1"/>
</dbReference>
<feature type="domain" description="F-box" evidence="1">
    <location>
        <begin position="46"/>
        <end position="92"/>
    </location>
</feature>
<dbReference type="InterPro" id="IPR036047">
    <property type="entry name" value="F-box-like_dom_sf"/>
</dbReference>
<dbReference type="eggNOG" id="ENOG502S0Y1">
    <property type="taxonomic scope" value="Eukaryota"/>
</dbReference>
<dbReference type="EMBL" id="DS995701">
    <property type="protein sequence ID" value="EEQ28073.1"/>
    <property type="molecule type" value="Genomic_DNA"/>
</dbReference>
<dbReference type="Proteomes" id="UP000002035">
    <property type="component" value="Unassembled WGS sequence"/>
</dbReference>
<dbReference type="HOGENOM" id="CLU_040048_0_0_1"/>
<keyword evidence="3" id="KW-1185">Reference proteome</keyword>
<protein>
    <submittedName>
        <fullName evidence="2">F-box domain-containing protein</fullName>
    </submittedName>
</protein>
<dbReference type="SUPFAM" id="SSF81383">
    <property type="entry name" value="F-box domain"/>
    <property type="match status" value="1"/>
</dbReference>
<dbReference type="GeneID" id="9223594"/>
<dbReference type="Pfam" id="PF00646">
    <property type="entry name" value="F-box"/>
    <property type="match status" value="1"/>
</dbReference>
<proteinExistence type="predicted"/>
<accession>C5FE39</accession>
<reference evidence="3" key="1">
    <citation type="journal article" date="2012" name="MBio">
        <title>Comparative genome analysis of Trichophyton rubrum and related dermatophytes reveals candidate genes involved in infection.</title>
        <authorList>
            <person name="Martinez D.A."/>
            <person name="Oliver B.G."/>
            <person name="Graeser Y."/>
            <person name="Goldberg J.M."/>
            <person name="Li W."/>
            <person name="Martinez-Rossi N.M."/>
            <person name="Monod M."/>
            <person name="Shelest E."/>
            <person name="Barton R.C."/>
            <person name="Birch E."/>
            <person name="Brakhage A.A."/>
            <person name="Chen Z."/>
            <person name="Gurr S.J."/>
            <person name="Heiman D."/>
            <person name="Heitman J."/>
            <person name="Kosti I."/>
            <person name="Rossi A."/>
            <person name="Saif S."/>
            <person name="Samalova M."/>
            <person name="Saunders C.W."/>
            <person name="Shea T."/>
            <person name="Summerbell R.C."/>
            <person name="Xu J."/>
            <person name="Young S."/>
            <person name="Zeng Q."/>
            <person name="Birren B.W."/>
            <person name="Cuomo C.A."/>
            <person name="White T.C."/>
        </authorList>
    </citation>
    <scope>NUCLEOTIDE SEQUENCE [LARGE SCALE GENOMIC DNA]</scope>
    <source>
        <strain evidence="3">ATCC MYA-4605 / CBS 113480</strain>
    </source>
</reference>
<name>C5FE39_ARTOC</name>
<dbReference type="VEuPathDB" id="FungiDB:MCYG_00961"/>
<gene>
    <name evidence="2" type="ORF">MCYG_00961</name>
</gene>